<keyword evidence="1" id="KW-1133">Transmembrane helix</keyword>
<keyword evidence="1" id="KW-0812">Transmembrane</keyword>
<keyword evidence="3" id="KW-1185">Reference proteome</keyword>
<protein>
    <recommendedName>
        <fullName evidence="4">Major Facilitator Superfamily protein</fullName>
    </recommendedName>
</protein>
<dbReference type="AlphaFoldDB" id="A0A1X7LNG2"/>
<evidence type="ECO:0000313" key="2">
    <source>
        <dbReference type="EMBL" id="SMG55401.1"/>
    </source>
</evidence>
<feature type="transmembrane region" description="Helical" evidence="1">
    <location>
        <begin position="304"/>
        <end position="323"/>
    </location>
</feature>
<evidence type="ECO:0000313" key="3">
    <source>
        <dbReference type="Proteomes" id="UP000193834"/>
    </source>
</evidence>
<feature type="transmembrane region" description="Helical" evidence="1">
    <location>
        <begin position="80"/>
        <end position="100"/>
    </location>
</feature>
<feature type="transmembrane region" description="Helical" evidence="1">
    <location>
        <begin position="54"/>
        <end position="73"/>
    </location>
</feature>
<feature type="transmembrane region" description="Helical" evidence="1">
    <location>
        <begin position="159"/>
        <end position="182"/>
    </location>
</feature>
<evidence type="ECO:0000256" key="1">
    <source>
        <dbReference type="SAM" id="Phobius"/>
    </source>
</evidence>
<dbReference type="OrthoDB" id="3035957at2"/>
<dbReference type="SUPFAM" id="SSF103473">
    <property type="entry name" value="MFS general substrate transporter"/>
    <property type="match status" value="1"/>
</dbReference>
<name>A0A1X7LNG2_9BACL</name>
<feature type="transmembrane region" description="Helical" evidence="1">
    <location>
        <begin position="277"/>
        <end position="298"/>
    </location>
</feature>
<feature type="transmembrane region" description="Helical" evidence="1">
    <location>
        <begin position="188"/>
        <end position="205"/>
    </location>
</feature>
<dbReference type="EMBL" id="FXAZ01000006">
    <property type="protein sequence ID" value="SMG55401.1"/>
    <property type="molecule type" value="Genomic_DNA"/>
</dbReference>
<dbReference type="RefSeq" id="WP_085497063.1">
    <property type="nucleotide sequence ID" value="NZ_FXAZ01000006.1"/>
</dbReference>
<evidence type="ECO:0008006" key="4">
    <source>
        <dbReference type="Google" id="ProtNLM"/>
    </source>
</evidence>
<proteinExistence type="predicted"/>
<dbReference type="STRING" id="1852522.SAMN06295960_3909"/>
<dbReference type="InterPro" id="IPR036259">
    <property type="entry name" value="MFS_trans_sf"/>
</dbReference>
<reference evidence="2 3" key="1">
    <citation type="submission" date="2017-04" db="EMBL/GenBank/DDBJ databases">
        <authorList>
            <person name="Afonso C.L."/>
            <person name="Miller P.J."/>
            <person name="Scott M.A."/>
            <person name="Spackman E."/>
            <person name="Goraichik I."/>
            <person name="Dimitrov K.M."/>
            <person name="Suarez D.L."/>
            <person name="Swayne D.E."/>
        </authorList>
    </citation>
    <scope>NUCLEOTIDE SEQUENCE [LARGE SCALE GENOMIC DNA]</scope>
    <source>
        <strain evidence="2 3">11</strain>
    </source>
</reference>
<feature type="transmembrane region" description="Helical" evidence="1">
    <location>
        <begin position="6"/>
        <end position="25"/>
    </location>
</feature>
<dbReference type="Proteomes" id="UP000193834">
    <property type="component" value="Unassembled WGS sequence"/>
</dbReference>
<organism evidence="2 3">
    <name type="scientific">Paenibacillus aquistagni</name>
    <dbReference type="NCBI Taxonomy" id="1852522"/>
    <lineage>
        <taxon>Bacteria</taxon>
        <taxon>Bacillati</taxon>
        <taxon>Bacillota</taxon>
        <taxon>Bacilli</taxon>
        <taxon>Bacillales</taxon>
        <taxon>Paenibacillaceae</taxon>
        <taxon>Paenibacillus</taxon>
    </lineage>
</organism>
<gene>
    <name evidence="2" type="ORF">SAMN06295960_3909</name>
</gene>
<keyword evidence="1" id="KW-0472">Membrane</keyword>
<accession>A0A1X7LNG2</accession>
<feature type="transmembrane region" description="Helical" evidence="1">
    <location>
        <begin position="217"/>
        <end position="237"/>
    </location>
</feature>
<sequence length="335" mass="37486">MINPIIFLFLSLISGAVELGGILYAIEQQFTIFQIVSIGLAYQLGNLIPNPIRLNRALTILSAVAAACIFFYVLNTTNSFGLIFTGYIFMAMAIQSLRSIQKENVSTTVKRTFRILGFLLAPFAGVAFSAGVAIILALIGLFVKWTFESFRIMRPRVRFLSWVMIIHQIHYFSYSYFVIILLWQATPWASSFWVGIFFVLGWITYTGISHFLKKEHYFKYFIIGHSFLTIVLLLMAWQIDNGLLVIILWIATGFGGGTVFCIGKINSKTQALSKQDIVFSENIGHVVGVLAGMLIYQLTNSVSSVIYLAGLSAALAMLLMVVYKLTTNKVESGWQ</sequence>
<feature type="transmembrane region" description="Helical" evidence="1">
    <location>
        <begin position="120"/>
        <end position="147"/>
    </location>
</feature>
<feature type="transmembrane region" description="Helical" evidence="1">
    <location>
        <begin position="243"/>
        <end position="265"/>
    </location>
</feature>